<evidence type="ECO:0000256" key="4">
    <source>
        <dbReference type="ARBA" id="ARBA00022842"/>
    </source>
</evidence>
<comment type="caution">
    <text evidence="7">The sequence shown here is derived from an EMBL/GenBank/DDBJ whole genome shotgun (WGS) entry which is preliminary data.</text>
</comment>
<sequence>MKLRHTVRAVVLDEHDRVLLCRFMVTEPDGKDVWATPGGGVEAGETPLAALRRELREEIGLVLDADPPHVWHQRVIAPWLTTGYDGALNDYFLVRTGSFQPRGVFSAEQLAAEGIGGFRWWPLAEIAAYRGPDLFAPRDLATPLAALITGGIPAGPVPLGL</sequence>
<dbReference type="InterPro" id="IPR015797">
    <property type="entry name" value="NUDIX_hydrolase-like_dom_sf"/>
</dbReference>
<comment type="cofactor">
    <cofactor evidence="1">
        <name>Mg(2+)</name>
        <dbReference type="ChEBI" id="CHEBI:18420"/>
    </cofactor>
</comment>
<dbReference type="PROSITE" id="PS51462">
    <property type="entry name" value="NUDIX"/>
    <property type="match status" value="1"/>
</dbReference>
<evidence type="ECO:0000313" key="7">
    <source>
        <dbReference type="EMBL" id="GAA0960609.1"/>
    </source>
</evidence>
<keyword evidence="4" id="KW-0460">Magnesium</keyword>
<dbReference type="PRINTS" id="PR00502">
    <property type="entry name" value="NUDIXFAMILY"/>
</dbReference>
<comment type="similarity">
    <text evidence="2 5">Belongs to the Nudix hydrolase family.</text>
</comment>
<dbReference type="EMBL" id="BAAAHH010000024">
    <property type="protein sequence ID" value="GAA0960609.1"/>
    <property type="molecule type" value="Genomic_DNA"/>
</dbReference>
<feature type="domain" description="Nudix hydrolase" evidence="6">
    <location>
        <begin position="2"/>
        <end position="147"/>
    </location>
</feature>
<keyword evidence="8" id="KW-1185">Reference proteome</keyword>
<dbReference type="Proteomes" id="UP001500665">
    <property type="component" value="Unassembled WGS sequence"/>
</dbReference>
<dbReference type="PANTHER" id="PTHR43046:SF12">
    <property type="entry name" value="GDP-MANNOSE MANNOSYL HYDROLASE"/>
    <property type="match status" value="1"/>
</dbReference>
<dbReference type="PROSITE" id="PS00893">
    <property type="entry name" value="NUDIX_BOX"/>
    <property type="match status" value="1"/>
</dbReference>
<dbReference type="CDD" id="cd04685">
    <property type="entry name" value="NUDIX_Hydrolase"/>
    <property type="match status" value="1"/>
</dbReference>
<protein>
    <submittedName>
        <fullName evidence="7">NUDIX hydrolase</fullName>
    </submittedName>
</protein>
<keyword evidence="3 5" id="KW-0378">Hydrolase</keyword>
<evidence type="ECO:0000256" key="2">
    <source>
        <dbReference type="ARBA" id="ARBA00005582"/>
    </source>
</evidence>
<dbReference type="RefSeq" id="WP_344243577.1">
    <property type="nucleotide sequence ID" value="NZ_BAAAHH010000024.1"/>
</dbReference>
<evidence type="ECO:0000256" key="5">
    <source>
        <dbReference type="RuleBase" id="RU003476"/>
    </source>
</evidence>
<organism evidence="7 8">
    <name type="scientific">Actinocorallia libanotica</name>
    <dbReference type="NCBI Taxonomy" id="46162"/>
    <lineage>
        <taxon>Bacteria</taxon>
        <taxon>Bacillati</taxon>
        <taxon>Actinomycetota</taxon>
        <taxon>Actinomycetes</taxon>
        <taxon>Streptosporangiales</taxon>
        <taxon>Thermomonosporaceae</taxon>
        <taxon>Actinocorallia</taxon>
    </lineage>
</organism>
<evidence type="ECO:0000259" key="6">
    <source>
        <dbReference type="PROSITE" id="PS51462"/>
    </source>
</evidence>
<evidence type="ECO:0000256" key="1">
    <source>
        <dbReference type="ARBA" id="ARBA00001946"/>
    </source>
</evidence>
<dbReference type="Gene3D" id="3.90.79.10">
    <property type="entry name" value="Nucleoside Triphosphate Pyrophosphohydrolase"/>
    <property type="match status" value="1"/>
</dbReference>
<dbReference type="InterPro" id="IPR000086">
    <property type="entry name" value="NUDIX_hydrolase_dom"/>
</dbReference>
<gene>
    <name evidence="7" type="ORF">GCM10009550_52000</name>
</gene>
<dbReference type="SUPFAM" id="SSF55811">
    <property type="entry name" value="Nudix"/>
    <property type="match status" value="1"/>
</dbReference>
<dbReference type="GO" id="GO:0016787">
    <property type="term" value="F:hydrolase activity"/>
    <property type="evidence" value="ECO:0007669"/>
    <property type="project" value="UniProtKB-KW"/>
</dbReference>
<dbReference type="InterPro" id="IPR020476">
    <property type="entry name" value="Nudix_hydrolase"/>
</dbReference>
<dbReference type="Pfam" id="PF00293">
    <property type="entry name" value="NUDIX"/>
    <property type="match status" value="1"/>
</dbReference>
<reference evidence="7 8" key="1">
    <citation type="journal article" date="2019" name="Int. J. Syst. Evol. Microbiol.">
        <title>The Global Catalogue of Microorganisms (GCM) 10K type strain sequencing project: providing services to taxonomists for standard genome sequencing and annotation.</title>
        <authorList>
            <consortium name="The Broad Institute Genomics Platform"/>
            <consortium name="The Broad Institute Genome Sequencing Center for Infectious Disease"/>
            <person name="Wu L."/>
            <person name="Ma J."/>
        </authorList>
    </citation>
    <scope>NUCLEOTIDE SEQUENCE [LARGE SCALE GENOMIC DNA]</scope>
    <source>
        <strain evidence="7 8">JCM 10696</strain>
    </source>
</reference>
<evidence type="ECO:0000256" key="3">
    <source>
        <dbReference type="ARBA" id="ARBA00022801"/>
    </source>
</evidence>
<evidence type="ECO:0000313" key="8">
    <source>
        <dbReference type="Proteomes" id="UP001500665"/>
    </source>
</evidence>
<dbReference type="InterPro" id="IPR020084">
    <property type="entry name" value="NUDIX_hydrolase_CS"/>
</dbReference>
<proteinExistence type="inferred from homology"/>
<name>A0ABN1RNI2_9ACTN</name>
<accession>A0ABN1RNI2</accession>
<dbReference type="PANTHER" id="PTHR43046">
    <property type="entry name" value="GDP-MANNOSE MANNOSYL HYDROLASE"/>
    <property type="match status" value="1"/>
</dbReference>